<dbReference type="Pfam" id="PF02668">
    <property type="entry name" value="TauD"/>
    <property type="match status" value="1"/>
</dbReference>
<dbReference type="InterPro" id="IPR013815">
    <property type="entry name" value="ATP_grasp_subdomain_1"/>
</dbReference>
<dbReference type="STRING" id="10195.A0A3M7S4T2"/>
<dbReference type="InterPro" id="IPR003819">
    <property type="entry name" value="TauD/TfdA-like"/>
</dbReference>
<dbReference type="GO" id="GO:0051213">
    <property type="term" value="F:dioxygenase activity"/>
    <property type="evidence" value="ECO:0007669"/>
    <property type="project" value="UniProtKB-KW"/>
</dbReference>
<name>A0A3M7S4T2_BRAPC</name>
<comment type="caution">
    <text evidence="3">The sequence shown here is derived from an EMBL/GenBank/DDBJ whole genome shotgun (WGS) entry which is preliminary data.</text>
</comment>
<dbReference type="EMBL" id="REGN01002066">
    <property type="protein sequence ID" value="RNA30627.1"/>
    <property type="molecule type" value="Genomic_DNA"/>
</dbReference>
<evidence type="ECO:0000313" key="4">
    <source>
        <dbReference type="Proteomes" id="UP000276133"/>
    </source>
</evidence>
<dbReference type="InterPro" id="IPR042098">
    <property type="entry name" value="TauD-like_sf"/>
</dbReference>
<feature type="domain" description="TauD/TfdA-like" evidence="2">
    <location>
        <begin position="204"/>
        <end position="319"/>
    </location>
</feature>
<organism evidence="3 4">
    <name type="scientific">Brachionus plicatilis</name>
    <name type="common">Marine rotifer</name>
    <name type="synonym">Brachionus muelleri</name>
    <dbReference type="NCBI Taxonomy" id="10195"/>
    <lineage>
        <taxon>Eukaryota</taxon>
        <taxon>Metazoa</taxon>
        <taxon>Spiralia</taxon>
        <taxon>Gnathifera</taxon>
        <taxon>Rotifera</taxon>
        <taxon>Eurotatoria</taxon>
        <taxon>Monogononta</taxon>
        <taxon>Pseudotrocha</taxon>
        <taxon>Ploima</taxon>
        <taxon>Brachionidae</taxon>
        <taxon>Brachionus</taxon>
    </lineage>
</organism>
<gene>
    <name evidence="3" type="ORF">BpHYR1_051209</name>
</gene>
<dbReference type="Gene3D" id="3.60.130.10">
    <property type="entry name" value="Clavaminate synthase-like"/>
    <property type="match status" value="1"/>
</dbReference>
<keyword evidence="3" id="KW-0223">Dioxygenase</keyword>
<accession>A0A3M7S4T2</accession>
<keyword evidence="1" id="KW-0560">Oxidoreductase</keyword>
<dbReference type="OrthoDB" id="9976197at2759"/>
<dbReference type="Proteomes" id="UP000276133">
    <property type="component" value="Unassembled WGS sequence"/>
</dbReference>
<evidence type="ECO:0000313" key="3">
    <source>
        <dbReference type="EMBL" id="RNA30627.1"/>
    </source>
</evidence>
<proteinExistence type="predicted"/>
<dbReference type="GO" id="GO:0005524">
    <property type="term" value="F:ATP binding"/>
    <property type="evidence" value="ECO:0007669"/>
    <property type="project" value="InterPro"/>
</dbReference>
<keyword evidence="4" id="KW-1185">Reference proteome</keyword>
<dbReference type="Gene3D" id="3.30.1490.20">
    <property type="entry name" value="ATP-grasp fold, A domain"/>
    <property type="match status" value="1"/>
</dbReference>
<reference evidence="3 4" key="1">
    <citation type="journal article" date="2018" name="Sci. Rep.">
        <title>Genomic signatures of local adaptation to the degree of environmental predictability in rotifers.</title>
        <authorList>
            <person name="Franch-Gras L."/>
            <person name="Hahn C."/>
            <person name="Garcia-Roger E.M."/>
            <person name="Carmona M.J."/>
            <person name="Serra M."/>
            <person name="Gomez A."/>
        </authorList>
    </citation>
    <scope>NUCLEOTIDE SEQUENCE [LARGE SCALE GENOMIC DNA]</scope>
    <source>
        <strain evidence="3">HYR1</strain>
    </source>
</reference>
<dbReference type="AlphaFoldDB" id="A0A3M7S4T2"/>
<evidence type="ECO:0000259" key="2">
    <source>
        <dbReference type="Pfam" id="PF02668"/>
    </source>
</evidence>
<dbReference type="SUPFAM" id="SSF51197">
    <property type="entry name" value="Clavaminate synthase-like"/>
    <property type="match status" value="1"/>
</dbReference>
<protein>
    <submittedName>
        <fullName evidence="3">Taurine catabolism dioxygenase</fullName>
    </submittedName>
</protein>
<sequence length="406" mass="47820">MLNDFRTIFLIHDKRFLHILSRDDILFDYMSIENYKTIRKHRINTLLNKKILSKDCEIKKNKQKWLLKPNSLGKCERIILGKNVSIEKWIQAVDNLKQNFVIQEYIEQKKFFLKSAKNCNIVGTLLCFNDTFYCPGIYRASRKDLVSLSQEGLILYPLVQPDLLIKISNTSGVFFNHKPFLINHECFYQIESFSFKDADLYLSSLLKHGFVLLELKFEDIGSNFLMSLLHSLNMQPRSHGNKDRDYIWEIKPFLAGPSAPRSHTDETFQMHTDASYDINPARYFALQCLRNDRLNGGQNLVVKLQDILNELTQNEIDLLVSVKVKIKIPQEFKRKDMTEDFVLESILYTKFGEILVRYRHDIILNANELCDKYIEALEKFERLINLKENFYTEEPKYLTKTDSLLE</sequence>
<evidence type="ECO:0000256" key="1">
    <source>
        <dbReference type="ARBA" id="ARBA00023002"/>
    </source>
</evidence>